<proteinExistence type="predicted"/>
<dbReference type="EMBL" id="JARJLG010000012">
    <property type="protein sequence ID" value="KAJ7776575.1"/>
    <property type="molecule type" value="Genomic_DNA"/>
</dbReference>
<reference evidence="1" key="1">
    <citation type="submission" date="2023-03" db="EMBL/GenBank/DDBJ databases">
        <title>Massive genome expansion in bonnet fungi (Mycena s.s.) driven by repeated elements and novel gene families across ecological guilds.</title>
        <authorList>
            <consortium name="Lawrence Berkeley National Laboratory"/>
            <person name="Harder C.B."/>
            <person name="Miyauchi S."/>
            <person name="Viragh M."/>
            <person name="Kuo A."/>
            <person name="Thoen E."/>
            <person name="Andreopoulos B."/>
            <person name="Lu D."/>
            <person name="Skrede I."/>
            <person name="Drula E."/>
            <person name="Henrissat B."/>
            <person name="Morin E."/>
            <person name="Kohler A."/>
            <person name="Barry K."/>
            <person name="LaButti K."/>
            <person name="Morin E."/>
            <person name="Salamov A."/>
            <person name="Lipzen A."/>
            <person name="Mereny Z."/>
            <person name="Hegedus B."/>
            <person name="Baldrian P."/>
            <person name="Stursova M."/>
            <person name="Weitz H."/>
            <person name="Taylor A."/>
            <person name="Grigoriev I.V."/>
            <person name="Nagy L.G."/>
            <person name="Martin F."/>
            <person name="Kauserud H."/>
        </authorList>
    </citation>
    <scope>NUCLEOTIDE SEQUENCE</scope>
    <source>
        <strain evidence="1">CBHHK188m</strain>
    </source>
</reference>
<accession>A0AAD7K1T4</accession>
<protein>
    <submittedName>
        <fullName evidence="1">Uncharacterized protein</fullName>
    </submittedName>
</protein>
<evidence type="ECO:0000313" key="2">
    <source>
        <dbReference type="Proteomes" id="UP001215280"/>
    </source>
</evidence>
<dbReference type="Proteomes" id="UP001215280">
    <property type="component" value="Unassembled WGS sequence"/>
</dbReference>
<keyword evidence="2" id="KW-1185">Reference proteome</keyword>
<dbReference type="AlphaFoldDB" id="A0AAD7K1T4"/>
<comment type="caution">
    <text evidence="1">The sequence shown here is derived from an EMBL/GenBank/DDBJ whole genome shotgun (WGS) entry which is preliminary data.</text>
</comment>
<evidence type="ECO:0000313" key="1">
    <source>
        <dbReference type="EMBL" id="KAJ7776575.1"/>
    </source>
</evidence>
<sequence length="305" mass="33065">MYEKFGKNTGKRGVKYIIHYNEKMFGKSPWLSSISRYGRIQYGPCRALPLPLATLATTGLIPGSEGPFAALHVSAGWYGERAWAREHGASLGPERAAWPPARALPYAEACDTWCACENAADALAEVKASHLVRELAAGTPGGRLQRTARGLCPPGAGNRLEPVPPGGYRPRVWWRGYRSGVDARGLCDAAKPERLAAGSLGMWICTALQLQHRATWWARASRAPGQGLGPHRILVDRWTGHTLDVPTPVRGSIESSGLGASVGTTKCRAQGAHAIKVQMRGFRARLVQQHAAHPRRREMWRGGGG</sequence>
<name>A0AAD7K1T4_9AGAR</name>
<organism evidence="1 2">
    <name type="scientific">Mycena maculata</name>
    <dbReference type="NCBI Taxonomy" id="230809"/>
    <lineage>
        <taxon>Eukaryota</taxon>
        <taxon>Fungi</taxon>
        <taxon>Dikarya</taxon>
        <taxon>Basidiomycota</taxon>
        <taxon>Agaricomycotina</taxon>
        <taxon>Agaricomycetes</taxon>
        <taxon>Agaricomycetidae</taxon>
        <taxon>Agaricales</taxon>
        <taxon>Marasmiineae</taxon>
        <taxon>Mycenaceae</taxon>
        <taxon>Mycena</taxon>
    </lineage>
</organism>
<gene>
    <name evidence="1" type="ORF">DFH07DRAFT_766767</name>
</gene>